<dbReference type="PANTHER" id="PTHR42973:SF9">
    <property type="entry name" value="FAD-BINDING PCMH-TYPE DOMAIN-CONTAINING PROTEIN-RELATED"/>
    <property type="match status" value="1"/>
</dbReference>
<dbReference type="GO" id="GO:0016491">
    <property type="term" value="F:oxidoreductase activity"/>
    <property type="evidence" value="ECO:0007669"/>
    <property type="project" value="UniProtKB-KW"/>
</dbReference>
<dbReference type="Proteomes" id="UP001283341">
    <property type="component" value="Unassembled WGS sequence"/>
</dbReference>
<dbReference type="InterPro" id="IPR016166">
    <property type="entry name" value="FAD-bd_PCMH"/>
</dbReference>
<keyword evidence="4" id="KW-0274">FAD</keyword>
<keyword evidence="3" id="KW-0285">Flavoprotein</keyword>
<comment type="cofactor">
    <cofactor evidence="1">
        <name>FAD</name>
        <dbReference type="ChEBI" id="CHEBI:57692"/>
    </cofactor>
</comment>
<evidence type="ECO:0000313" key="7">
    <source>
        <dbReference type="EMBL" id="KAK3313658.1"/>
    </source>
</evidence>
<dbReference type="PROSITE" id="PS51387">
    <property type="entry name" value="FAD_PCMH"/>
    <property type="match status" value="1"/>
</dbReference>
<feature type="domain" description="FAD-binding PCMH-type" evidence="6">
    <location>
        <begin position="44"/>
        <end position="218"/>
    </location>
</feature>
<dbReference type="InterPro" id="IPR036318">
    <property type="entry name" value="FAD-bd_PCMH-like_sf"/>
</dbReference>
<protein>
    <recommendedName>
        <fullName evidence="6">FAD-binding PCMH-type domain-containing protein</fullName>
    </recommendedName>
</protein>
<sequence length="477" mass="53025">MSFGFASERSGSELSHDLGRRLSRDALIVLPDSPHFEELAERWQDGGRPTYSVVVVVATERDVSESVKYANARGLPFLATVGGHGTYYGMGRLQNGMAIYLRNLTQLKLDRDGRSALVGGGLRVDDVIKGLWKIGKQTVTGSCNCVGITSPALGGGHGFLQGQYGLLADQILSARVVLANGSAITVSDREHKDLYWGLRGAGHNFGIVTEMKYKVYDVVRPQWSYVYFTFSGTQIEELYGLLNRMMFLQPAQATHWSLWLKDAAVDTVHPVISHSILFNGPLRELEKYAKPLYGLKNVGVYSGVTDYPGLADVTGYTVDGYLCQYKGKLAMWPSDVETYEVPAIRRWYDLFDEMVQAEEALSGSFCLLEGYSTQAVRAVPADSTAYPHRRQKLLLAPIIHYMPTGNQTLEAAATNWGSTMRTAAVGSNQRRSYVNYAQGNETTEAIYGYEPWRLQKLRTLKRQYDPEGRLSFYAPIA</sequence>
<evidence type="ECO:0000259" key="6">
    <source>
        <dbReference type="PROSITE" id="PS51387"/>
    </source>
</evidence>
<dbReference type="Gene3D" id="3.40.462.20">
    <property type="match status" value="1"/>
</dbReference>
<dbReference type="PANTHER" id="PTHR42973">
    <property type="entry name" value="BINDING OXIDOREDUCTASE, PUTATIVE (AFU_ORTHOLOGUE AFUA_1G17690)-RELATED"/>
    <property type="match status" value="1"/>
</dbReference>
<dbReference type="SUPFAM" id="SSF56176">
    <property type="entry name" value="FAD-binding/transporter-associated domain-like"/>
    <property type="match status" value="1"/>
</dbReference>
<organism evidence="7 8">
    <name type="scientific">Apodospora peruviana</name>
    <dbReference type="NCBI Taxonomy" id="516989"/>
    <lineage>
        <taxon>Eukaryota</taxon>
        <taxon>Fungi</taxon>
        <taxon>Dikarya</taxon>
        <taxon>Ascomycota</taxon>
        <taxon>Pezizomycotina</taxon>
        <taxon>Sordariomycetes</taxon>
        <taxon>Sordariomycetidae</taxon>
        <taxon>Sordariales</taxon>
        <taxon>Lasiosphaeriaceae</taxon>
        <taxon>Apodospora</taxon>
    </lineage>
</organism>
<dbReference type="InterPro" id="IPR006094">
    <property type="entry name" value="Oxid_FAD_bind_N"/>
</dbReference>
<keyword evidence="5" id="KW-0560">Oxidoreductase</keyword>
<dbReference type="AlphaFoldDB" id="A0AAE0HVH0"/>
<dbReference type="Pfam" id="PF01565">
    <property type="entry name" value="FAD_binding_4"/>
    <property type="match status" value="1"/>
</dbReference>
<comment type="similarity">
    <text evidence="2">Belongs to the oxygen-dependent FAD-linked oxidoreductase family.</text>
</comment>
<dbReference type="GO" id="GO:0071949">
    <property type="term" value="F:FAD binding"/>
    <property type="evidence" value="ECO:0007669"/>
    <property type="project" value="InterPro"/>
</dbReference>
<name>A0AAE0HVH0_9PEZI</name>
<dbReference type="InterPro" id="IPR016169">
    <property type="entry name" value="FAD-bd_PCMH_sub2"/>
</dbReference>
<evidence type="ECO:0000256" key="2">
    <source>
        <dbReference type="ARBA" id="ARBA00005466"/>
    </source>
</evidence>
<proteinExistence type="inferred from homology"/>
<evidence type="ECO:0000256" key="3">
    <source>
        <dbReference type="ARBA" id="ARBA00022630"/>
    </source>
</evidence>
<comment type="caution">
    <text evidence="7">The sequence shown here is derived from an EMBL/GenBank/DDBJ whole genome shotgun (WGS) entry which is preliminary data.</text>
</comment>
<accession>A0AAE0HVH0</accession>
<reference evidence="7" key="2">
    <citation type="submission" date="2023-06" db="EMBL/GenBank/DDBJ databases">
        <authorList>
            <consortium name="Lawrence Berkeley National Laboratory"/>
            <person name="Haridas S."/>
            <person name="Hensen N."/>
            <person name="Bonometti L."/>
            <person name="Westerberg I."/>
            <person name="Brannstrom I.O."/>
            <person name="Guillou S."/>
            <person name="Cros-Aarteil S."/>
            <person name="Calhoun S."/>
            <person name="Kuo A."/>
            <person name="Mondo S."/>
            <person name="Pangilinan J."/>
            <person name="Riley R."/>
            <person name="Labutti K."/>
            <person name="Andreopoulos B."/>
            <person name="Lipzen A."/>
            <person name="Chen C."/>
            <person name="Yanf M."/>
            <person name="Daum C."/>
            <person name="Ng V."/>
            <person name="Clum A."/>
            <person name="Steindorff A."/>
            <person name="Ohm R."/>
            <person name="Martin F."/>
            <person name="Silar P."/>
            <person name="Natvig D."/>
            <person name="Lalanne C."/>
            <person name="Gautier V."/>
            <person name="Ament-Velasquez S.L."/>
            <person name="Kruys A."/>
            <person name="Hutchinson M.I."/>
            <person name="Powell A.J."/>
            <person name="Barry K."/>
            <person name="Miller A.N."/>
            <person name="Grigoriev I.V."/>
            <person name="Debuchy R."/>
            <person name="Gladieux P."/>
            <person name="Thoren M.H."/>
            <person name="Johannesson H."/>
        </authorList>
    </citation>
    <scope>NUCLEOTIDE SEQUENCE</scope>
    <source>
        <strain evidence="7">CBS 118394</strain>
    </source>
</reference>
<gene>
    <name evidence="7" type="ORF">B0H66DRAFT_577592</name>
</gene>
<evidence type="ECO:0000313" key="8">
    <source>
        <dbReference type="Proteomes" id="UP001283341"/>
    </source>
</evidence>
<evidence type="ECO:0000256" key="1">
    <source>
        <dbReference type="ARBA" id="ARBA00001974"/>
    </source>
</evidence>
<reference evidence="7" key="1">
    <citation type="journal article" date="2023" name="Mol. Phylogenet. Evol.">
        <title>Genome-scale phylogeny and comparative genomics of the fungal order Sordariales.</title>
        <authorList>
            <person name="Hensen N."/>
            <person name="Bonometti L."/>
            <person name="Westerberg I."/>
            <person name="Brannstrom I.O."/>
            <person name="Guillou S."/>
            <person name="Cros-Aarteil S."/>
            <person name="Calhoun S."/>
            <person name="Haridas S."/>
            <person name="Kuo A."/>
            <person name="Mondo S."/>
            <person name="Pangilinan J."/>
            <person name="Riley R."/>
            <person name="LaButti K."/>
            <person name="Andreopoulos B."/>
            <person name="Lipzen A."/>
            <person name="Chen C."/>
            <person name="Yan M."/>
            <person name="Daum C."/>
            <person name="Ng V."/>
            <person name="Clum A."/>
            <person name="Steindorff A."/>
            <person name="Ohm R.A."/>
            <person name="Martin F."/>
            <person name="Silar P."/>
            <person name="Natvig D.O."/>
            <person name="Lalanne C."/>
            <person name="Gautier V."/>
            <person name="Ament-Velasquez S.L."/>
            <person name="Kruys A."/>
            <person name="Hutchinson M.I."/>
            <person name="Powell A.J."/>
            <person name="Barry K."/>
            <person name="Miller A.N."/>
            <person name="Grigoriev I.V."/>
            <person name="Debuchy R."/>
            <person name="Gladieux P."/>
            <person name="Hiltunen Thoren M."/>
            <person name="Johannesson H."/>
        </authorList>
    </citation>
    <scope>NUCLEOTIDE SEQUENCE</scope>
    <source>
        <strain evidence="7">CBS 118394</strain>
    </source>
</reference>
<evidence type="ECO:0000256" key="4">
    <source>
        <dbReference type="ARBA" id="ARBA00022827"/>
    </source>
</evidence>
<dbReference type="InterPro" id="IPR050416">
    <property type="entry name" value="FAD-linked_Oxidoreductase"/>
</dbReference>
<keyword evidence="8" id="KW-1185">Reference proteome</keyword>
<dbReference type="Gene3D" id="3.30.465.10">
    <property type="match status" value="1"/>
</dbReference>
<evidence type="ECO:0000256" key="5">
    <source>
        <dbReference type="ARBA" id="ARBA00023002"/>
    </source>
</evidence>
<dbReference type="EMBL" id="JAUEDM010000007">
    <property type="protein sequence ID" value="KAK3313658.1"/>
    <property type="molecule type" value="Genomic_DNA"/>
</dbReference>